<dbReference type="Proteomes" id="UP000664109">
    <property type="component" value="Unassembled WGS sequence"/>
</dbReference>
<organism evidence="2 3">
    <name type="scientific">Streptomyces zhihengii</name>
    <dbReference type="NCBI Taxonomy" id="1818004"/>
    <lineage>
        <taxon>Bacteria</taxon>
        <taxon>Bacillati</taxon>
        <taxon>Actinomycetota</taxon>
        <taxon>Actinomycetes</taxon>
        <taxon>Kitasatosporales</taxon>
        <taxon>Streptomycetaceae</taxon>
        <taxon>Streptomyces</taxon>
    </lineage>
</organism>
<reference evidence="2 3" key="1">
    <citation type="journal article" date="2016" name="Arch. Microbiol.">
        <title>Streptomyces zhihengii sp. nov., isolated from rhizospheric soil of Psammosilene tunicoides.</title>
        <authorList>
            <person name="Huang M.J."/>
            <person name="Fei J.J."/>
            <person name="Salam N."/>
            <person name="Kim C.J."/>
            <person name="Hozzein W.N."/>
            <person name="Xiao M."/>
            <person name="Huang H.Q."/>
            <person name="Li W.J."/>
        </authorList>
    </citation>
    <scope>NUCLEOTIDE SEQUENCE [LARGE SCALE GENOMIC DNA]</scope>
    <source>
        <strain evidence="2 3">YIM T102</strain>
    </source>
</reference>
<dbReference type="RefSeq" id="WP_205374931.1">
    <property type="nucleotide sequence ID" value="NZ_JAFEJA010000001.1"/>
</dbReference>
<feature type="compositionally biased region" description="Acidic residues" evidence="1">
    <location>
        <begin position="120"/>
        <end position="130"/>
    </location>
</feature>
<protein>
    <submittedName>
        <fullName evidence="2">Uncharacterized protein</fullName>
    </submittedName>
</protein>
<name>A0ABS2UU51_9ACTN</name>
<feature type="region of interest" description="Disordered" evidence="1">
    <location>
        <begin position="70"/>
        <end position="141"/>
    </location>
</feature>
<accession>A0ABS2UU51</accession>
<evidence type="ECO:0000313" key="2">
    <source>
        <dbReference type="EMBL" id="MBM9621024.1"/>
    </source>
</evidence>
<proteinExistence type="predicted"/>
<comment type="caution">
    <text evidence="2">The sequence shown here is derived from an EMBL/GenBank/DDBJ whole genome shotgun (WGS) entry which is preliminary data.</text>
</comment>
<keyword evidence="3" id="KW-1185">Reference proteome</keyword>
<feature type="region of interest" description="Disordered" evidence="1">
    <location>
        <begin position="1"/>
        <end position="23"/>
    </location>
</feature>
<sequence>MARITAPVRDYSGPGPGGIMFSEGEAETDNEAVIAYCRGAGYGIDEDPPAPAVPSVPDPRDVATTVVGGPLRDAAVDPRPEDFRPPVGAGDGNPHGPDVYAPGLPGGGLQPTAPPLVDDGNGEGEGEDMDAGPGPVRPPQAATVGEWRGYAKQVVDNDPAVHAEIDKATKAELIKTYGKD</sequence>
<evidence type="ECO:0000313" key="3">
    <source>
        <dbReference type="Proteomes" id="UP000664109"/>
    </source>
</evidence>
<gene>
    <name evidence="2" type="ORF">JE024_20225</name>
</gene>
<dbReference type="EMBL" id="JAFEJA010000001">
    <property type="protein sequence ID" value="MBM9621024.1"/>
    <property type="molecule type" value="Genomic_DNA"/>
</dbReference>
<evidence type="ECO:0000256" key="1">
    <source>
        <dbReference type="SAM" id="MobiDB-lite"/>
    </source>
</evidence>
<feature type="compositionally biased region" description="Basic and acidic residues" evidence="1">
    <location>
        <begin position="74"/>
        <end position="84"/>
    </location>
</feature>